<dbReference type="InterPro" id="IPR017853">
    <property type="entry name" value="GH"/>
</dbReference>
<dbReference type="InterPro" id="IPR048395">
    <property type="entry name" value="Glyco_hydro_31_C"/>
</dbReference>
<dbReference type="OrthoDB" id="176168at2"/>
<keyword evidence="8" id="KW-1185">Reference proteome</keyword>
<dbReference type="InterPro" id="IPR051816">
    <property type="entry name" value="Glycosyl_Hydrolase_31"/>
</dbReference>
<dbReference type="GO" id="GO:0004553">
    <property type="term" value="F:hydrolase activity, hydrolyzing O-glycosyl compounds"/>
    <property type="evidence" value="ECO:0007669"/>
    <property type="project" value="InterPro"/>
</dbReference>
<dbReference type="InterPro" id="IPR000322">
    <property type="entry name" value="Glyco_hydro_31_TIM"/>
</dbReference>
<evidence type="ECO:0000259" key="4">
    <source>
        <dbReference type="Pfam" id="PF01055"/>
    </source>
</evidence>
<evidence type="ECO:0000256" key="2">
    <source>
        <dbReference type="RuleBase" id="RU361185"/>
    </source>
</evidence>
<feature type="domain" description="Glycoside hydrolase family 31 TIM barrel" evidence="4">
    <location>
        <begin position="265"/>
        <end position="628"/>
    </location>
</feature>
<sequence>MDKHHMNKKLLAICYLLTPGICLAAVPEAYVVNYGSASTVIKVLDDDLIHISFRHHNNTNGAATIDNTAMVFKKDYTGPQVYNPGSNGFSTKELSVSVDRNNGCISIIERNQSNKQSAAICPAIYDATWKGASVQNIGMHSVYGLGQTFAPIDPNNGGQINGEWLKAGGFGTPDDRGNTFSSVTYTDGAYAGATTPRLQFPVLYAVGNDVNYALFLDSKFKNNFNLSREWWEIRNKDAAETNFYYLSGADLPDLRSDFMELVGRPPVPPKKALGMWVSEFSYDNWAELDDTISTLRQNDFPVDGALLDVAWFGFKHAWQNNSPANPMGDLRFDEQAFPNPANKVASLKNDGIGLITIEESYVSKQGNYGGTNYNGMAAQGGFAKNCGTDDVTEFNNWFGVSGMIDWSNSKAAAWWHDNVRKPNITDLGILGHWTDLGEPEDYRASACYATGKHADYNNIHNLLWSKSIYDGYVRNHDQNPQRPYSIARAGTVGSQRFGAGLWSGDIGGRLDHMNMHYNAAMQMSFAGIDYYSSDIGGFWRKSDDKGKRDTAIATGTGYNEDEMYSLWFANAAWLDIPLRPHGNNCGMPGASGSDCIVTETSPAMIGNKSGNLSNLRQRYELIPYYYSLAHRAYQYGEPVIAPMPFYYQDDSKLIGLADQKMIGKDILVASLTTQFAQSRDVYLPAGTWYNYHTFEKYDSADGITLSNVNQWISSENRNRVPAYARAGAIIPMMFVDPQTKDVFGHRKDGSSHNELIAKIFPSSEASSFTLYEDDGSTVAYYDKGSVPHYQVRETLLSQTPISNGVKITIGAANGSFVGAQSSRNNEIRYLINAADKATVTLNGSPLPQLANRTALQKAGAKGWIKEGSVVSVRTGIESVQNTKTLVITAEACQNNCGFASNQPSFAIRGTNNGWTSTDMALIADNTWQVDVTFGSSSDERFKFDVFGDWSQNFGDNGADGSLEQGGTDIIVREGAGTYRITLHDNSNTYTVTKI</sequence>
<evidence type="ECO:0000259" key="6">
    <source>
        <dbReference type="Pfam" id="PF21365"/>
    </source>
</evidence>
<dbReference type="Gene3D" id="2.60.40.1180">
    <property type="entry name" value="Golgi alpha-mannosidase II"/>
    <property type="match status" value="2"/>
</dbReference>
<accession>A0A3S3S1Q0</accession>
<name>A0A3S3S1Q0_9GAMM</name>
<protein>
    <submittedName>
        <fullName evidence="7">DUF5110 domain-containing protein</fullName>
    </submittedName>
</protein>
<evidence type="ECO:0000256" key="3">
    <source>
        <dbReference type="SAM" id="SignalP"/>
    </source>
</evidence>
<dbReference type="PANTHER" id="PTHR43863">
    <property type="entry name" value="HYDROLASE, PUTATIVE (AFU_ORTHOLOGUE AFUA_1G03140)-RELATED"/>
    <property type="match status" value="1"/>
</dbReference>
<feature type="chain" id="PRO_5018751728" evidence="3">
    <location>
        <begin position="25"/>
        <end position="994"/>
    </location>
</feature>
<evidence type="ECO:0000256" key="1">
    <source>
        <dbReference type="ARBA" id="ARBA00007806"/>
    </source>
</evidence>
<dbReference type="Pfam" id="PF21365">
    <property type="entry name" value="Glyco_hydro_31_3rd"/>
    <property type="match status" value="1"/>
</dbReference>
<keyword evidence="2" id="KW-0378">Hydrolase</keyword>
<keyword evidence="3" id="KW-0732">Signal</keyword>
<dbReference type="CDD" id="cd06598">
    <property type="entry name" value="GH31_transferase_CtsZ"/>
    <property type="match status" value="1"/>
</dbReference>
<dbReference type="GO" id="GO:0005975">
    <property type="term" value="P:carbohydrate metabolic process"/>
    <property type="evidence" value="ECO:0007669"/>
    <property type="project" value="InterPro"/>
</dbReference>
<dbReference type="PANTHER" id="PTHR43863:SF2">
    <property type="entry name" value="MALTASE-GLUCOAMYLASE"/>
    <property type="match status" value="1"/>
</dbReference>
<dbReference type="InterPro" id="IPR033403">
    <property type="entry name" value="DUF5110"/>
</dbReference>
<dbReference type="Pfam" id="PF17137">
    <property type="entry name" value="DUF5110"/>
    <property type="match status" value="1"/>
</dbReference>
<dbReference type="InterPro" id="IPR013780">
    <property type="entry name" value="Glyco_hydro_b"/>
</dbReference>
<dbReference type="Proteomes" id="UP000287563">
    <property type="component" value="Unassembled WGS sequence"/>
</dbReference>
<dbReference type="Pfam" id="PF01055">
    <property type="entry name" value="Glyco_hydro_31_2nd"/>
    <property type="match status" value="1"/>
</dbReference>
<feature type="domain" description="Glycosyl hydrolase family 31 C-terminal" evidence="6">
    <location>
        <begin position="636"/>
        <end position="730"/>
    </location>
</feature>
<dbReference type="SUPFAM" id="SSF51011">
    <property type="entry name" value="Glycosyl hydrolase domain"/>
    <property type="match status" value="1"/>
</dbReference>
<dbReference type="AlphaFoldDB" id="A0A3S3S1Q0"/>
<evidence type="ECO:0000313" key="7">
    <source>
        <dbReference type="EMBL" id="RWX55837.1"/>
    </source>
</evidence>
<dbReference type="Gene3D" id="3.20.20.80">
    <property type="entry name" value="Glycosidases"/>
    <property type="match status" value="1"/>
</dbReference>
<comment type="caution">
    <text evidence="7">The sequence shown here is derived from an EMBL/GenBank/DDBJ whole genome shotgun (WGS) entry which is preliminary data.</text>
</comment>
<comment type="similarity">
    <text evidence="1 2">Belongs to the glycosyl hydrolase 31 family.</text>
</comment>
<reference evidence="7 8" key="1">
    <citation type="submission" date="2018-11" db="EMBL/GenBank/DDBJ databases">
        <title>Photobacterium sp. BEI247 sp. nov., a marine bacterium isolated from Yongle Blue Hole in the South China Sea.</title>
        <authorList>
            <person name="Wang X."/>
        </authorList>
    </citation>
    <scope>NUCLEOTIDE SEQUENCE [LARGE SCALE GENOMIC DNA]</scope>
    <source>
        <strain evidence="8">BEI247</strain>
    </source>
</reference>
<evidence type="ECO:0000313" key="8">
    <source>
        <dbReference type="Proteomes" id="UP000287563"/>
    </source>
</evidence>
<feature type="signal peptide" evidence="3">
    <location>
        <begin position="1"/>
        <end position="24"/>
    </location>
</feature>
<gene>
    <name evidence="7" type="ORF">EDI28_10945</name>
</gene>
<keyword evidence="2" id="KW-0326">Glycosidase</keyword>
<dbReference type="Gene3D" id="2.60.40.1760">
    <property type="entry name" value="glycosyl hydrolase (family 31)"/>
    <property type="match status" value="1"/>
</dbReference>
<evidence type="ECO:0000259" key="5">
    <source>
        <dbReference type="Pfam" id="PF17137"/>
    </source>
</evidence>
<dbReference type="SUPFAM" id="SSF51445">
    <property type="entry name" value="(Trans)glycosidases"/>
    <property type="match status" value="1"/>
</dbReference>
<dbReference type="Gene3D" id="2.60.40.3620">
    <property type="match status" value="1"/>
</dbReference>
<feature type="domain" description="DUF5110" evidence="5">
    <location>
        <begin position="754"/>
        <end position="829"/>
    </location>
</feature>
<organism evidence="7 8">
    <name type="scientific">Photobacterium chitinilyticum</name>
    <dbReference type="NCBI Taxonomy" id="2485123"/>
    <lineage>
        <taxon>Bacteria</taxon>
        <taxon>Pseudomonadati</taxon>
        <taxon>Pseudomonadota</taxon>
        <taxon>Gammaproteobacteria</taxon>
        <taxon>Vibrionales</taxon>
        <taxon>Vibrionaceae</taxon>
        <taxon>Photobacterium</taxon>
    </lineage>
</organism>
<proteinExistence type="inferred from homology"/>
<dbReference type="EMBL" id="RJLM01000003">
    <property type="protein sequence ID" value="RWX55837.1"/>
    <property type="molecule type" value="Genomic_DNA"/>
</dbReference>